<sequence>MQKTGLLELNAVVALAHHRNFRRAAAELGLSPSAMSHAIAMLEHRMGVRLFNRTTRSVSLSEAGEQFLARVRPALADISSAMESANQFRDTPSGNLRINASEGAIQMIMTPVIVEFLRRYPDMRLEIVTSTALVDIVAEGFDAGIRMAESVPLDMIAVPCSPPLRFAVVGSPVYFTRRPMPKTPGDLARHNCIRTRFASGTLYRWEFTKRGQQQVIDVEGTLTLDSPHLIVDAALQGIGIICVNESSIAEHLNAGRLVRTLEDWTPAYPGLCVFYPSNRHMPAGLRAFIDLVREIMPDSR</sequence>
<feature type="domain" description="HTH lysR-type" evidence="5">
    <location>
        <begin position="9"/>
        <end position="61"/>
    </location>
</feature>
<dbReference type="GO" id="GO:0043565">
    <property type="term" value="F:sequence-specific DNA binding"/>
    <property type="evidence" value="ECO:0007669"/>
    <property type="project" value="TreeGrafter"/>
</dbReference>
<evidence type="ECO:0000313" key="6">
    <source>
        <dbReference type="EMBL" id="AMZ70735.1"/>
    </source>
</evidence>
<evidence type="ECO:0000256" key="1">
    <source>
        <dbReference type="ARBA" id="ARBA00009437"/>
    </source>
</evidence>
<dbReference type="PANTHER" id="PTHR30537">
    <property type="entry name" value="HTH-TYPE TRANSCRIPTIONAL REGULATOR"/>
    <property type="match status" value="1"/>
</dbReference>
<evidence type="ECO:0000259" key="5">
    <source>
        <dbReference type="PROSITE" id="PS50931"/>
    </source>
</evidence>
<evidence type="ECO:0000313" key="7">
    <source>
        <dbReference type="Proteomes" id="UP000076083"/>
    </source>
</evidence>
<dbReference type="GO" id="GO:0003700">
    <property type="term" value="F:DNA-binding transcription factor activity"/>
    <property type="evidence" value="ECO:0007669"/>
    <property type="project" value="InterPro"/>
</dbReference>
<dbReference type="Proteomes" id="UP000076083">
    <property type="component" value="Chromosome"/>
</dbReference>
<reference evidence="6 7" key="2">
    <citation type="journal article" date="2018" name="Nature">
        <title>Mutant phenotypes for thousands of bacterial genes of unknown function.</title>
        <authorList>
            <person name="Price M.N."/>
            <person name="Wetmore K.M."/>
            <person name="Waters R.J."/>
            <person name="Callaghan M."/>
            <person name="Ray J."/>
            <person name="Liu H."/>
            <person name="Kuehl J.V."/>
            <person name="Melnyk R.A."/>
            <person name="Lamson J.S."/>
            <person name="Suh Y."/>
            <person name="Carlson H.K."/>
            <person name="Esquivel Z."/>
            <person name="Sadeeshkumar H."/>
            <person name="Chakraborty R."/>
            <person name="Zane G.M."/>
            <person name="Rubin B.E."/>
            <person name="Wall J.D."/>
            <person name="Visel A."/>
            <person name="Bristow J."/>
            <person name="Blow M.J."/>
            <person name="Arkin A.P."/>
            <person name="Deutschbauer A.M."/>
        </authorList>
    </citation>
    <scope>NUCLEOTIDE SEQUENCE [LARGE SCALE GENOMIC DNA]</scope>
    <source>
        <strain evidence="6 7">FW300-N2E2</strain>
    </source>
</reference>
<accession>A0A159ZTD5</accession>
<protein>
    <submittedName>
        <fullName evidence="6">LysR family transcriptional regulator</fullName>
    </submittedName>
</protein>
<dbReference type="Pfam" id="PF00126">
    <property type="entry name" value="HTH_1"/>
    <property type="match status" value="1"/>
</dbReference>
<dbReference type="FunFam" id="1.10.10.10:FF:000001">
    <property type="entry name" value="LysR family transcriptional regulator"/>
    <property type="match status" value="1"/>
</dbReference>
<dbReference type="RefSeq" id="WP_063321325.1">
    <property type="nucleotide sequence ID" value="NZ_CP015225.1"/>
</dbReference>
<dbReference type="Pfam" id="PF03466">
    <property type="entry name" value="LysR_substrate"/>
    <property type="match status" value="1"/>
</dbReference>
<dbReference type="Gene3D" id="1.10.10.10">
    <property type="entry name" value="Winged helix-like DNA-binding domain superfamily/Winged helix DNA-binding domain"/>
    <property type="match status" value="1"/>
</dbReference>
<dbReference type="SUPFAM" id="SSF53850">
    <property type="entry name" value="Periplasmic binding protein-like II"/>
    <property type="match status" value="1"/>
</dbReference>
<name>A0A159ZTD5_PSEFL</name>
<evidence type="ECO:0000256" key="2">
    <source>
        <dbReference type="ARBA" id="ARBA00023015"/>
    </source>
</evidence>
<dbReference type="InterPro" id="IPR000847">
    <property type="entry name" value="LysR_HTH_N"/>
</dbReference>
<proteinExistence type="inferred from homology"/>
<dbReference type="PROSITE" id="PS50931">
    <property type="entry name" value="HTH_LYSR"/>
    <property type="match status" value="1"/>
</dbReference>
<dbReference type="InterPro" id="IPR036388">
    <property type="entry name" value="WH-like_DNA-bd_sf"/>
</dbReference>
<keyword evidence="4" id="KW-0804">Transcription</keyword>
<dbReference type="InterPro" id="IPR005119">
    <property type="entry name" value="LysR_subst-bd"/>
</dbReference>
<dbReference type="CDD" id="cd08474">
    <property type="entry name" value="PBP2_CrgA_like_5"/>
    <property type="match status" value="1"/>
</dbReference>
<dbReference type="SUPFAM" id="SSF46785">
    <property type="entry name" value="Winged helix' DNA-binding domain"/>
    <property type="match status" value="1"/>
</dbReference>
<dbReference type="Gene3D" id="3.40.190.290">
    <property type="match status" value="1"/>
</dbReference>
<dbReference type="EMBL" id="CP015225">
    <property type="protein sequence ID" value="AMZ70735.1"/>
    <property type="molecule type" value="Genomic_DNA"/>
</dbReference>
<comment type="similarity">
    <text evidence="1">Belongs to the LysR transcriptional regulatory family.</text>
</comment>
<dbReference type="InterPro" id="IPR036390">
    <property type="entry name" value="WH_DNA-bd_sf"/>
</dbReference>
<dbReference type="InterPro" id="IPR058163">
    <property type="entry name" value="LysR-type_TF_proteobact-type"/>
</dbReference>
<dbReference type="GO" id="GO:0006351">
    <property type="term" value="P:DNA-templated transcription"/>
    <property type="evidence" value="ECO:0007669"/>
    <property type="project" value="TreeGrafter"/>
</dbReference>
<organism evidence="6 7">
    <name type="scientific">Pseudomonas fluorescens</name>
    <dbReference type="NCBI Taxonomy" id="294"/>
    <lineage>
        <taxon>Bacteria</taxon>
        <taxon>Pseudomonadati</taxon>
        <taxon>Pseudomonadota</taxon>
        <taxon>Gammaproteobacteria</taxon>
        <taxon>Pseudomonadales</taxon>
        <taxon>Pseudomonadaceae</taxon>
        <taxon>Pseudomonas</taxon>
    </lineage>
</organism>
<gene>
    <name evidence="6" type="ORF">TK06_06340</name>
</gene>
<dbReference type="PRINTS" id="PR00039">
    <property type="entry name" value="HTHLYSR"/>
</dbReference>
<keyword evidence="2" id="KW-0805">Transcription regulation</keyword>
<keyword evidence="3" id="KW-0238">DNA-binding</keyword>
<dbReference type="PANTHER" id="PTHR30537:SF1">
    <property type="entry name" value="HTH-TYPE TRANSCRIPTIONAL REGULATOR PGRR"/>
    <property type="match status" value="1"/>
</dbReference>
<reference evidence="7" key="1">
    <citation type="submission" date="2016-04" db="EMBL/GenBank/DDBJ databases">
        <authorList>
            <person name="Ray J."/>
            <person name="Price M."/>
            <person name="Deutschbauer A."/>
        </authorList>
    </citation>
    <scope>NUCLEOTIDE SEQUENCE [LARGE SCALE GENOMIC DNA]</scope>
    <source>
        <strain evidence="7">FW300-N2E2</strain>
    </source>
</reference>
<evidence type="ECO:0000256" key="4">
    <source>
        <dbReference type="ARBA" id="ARBA00023163"/>
    </source>
</evidence>
<evidence type="ECO:0000256" key="3">
    <source>
        <dbReference type="ARBA" id="ARBA00023125"/>
    </source>
</evidence>
<dbReference type="AlphaFoldDB" id="A0A159ZTD5"/>